<dbReference type="AlphaFoldDB" id="A0A4Y7UER5"/>
<evidence type="ECO:0000313" key="2">
    <source>
        <dbReference type="Proteomes" id="UP000298340"/>
    </source>
</evidence>
<gene>
    <name evidence="1" type="ORF">D0809_11275</name>
</gene>
<organism evidence="1 2">
    <name type="scientific">Flavobacterium circumlabens</name>
    <dbReference type="NCBI Taxonomy" id="2133765"/>
    <lineage>
        <taxon>Bacteria</taxon>
        <taxon>Pseudomonadati</taxon>
        <taxon>Bacteroidota</taxon>
        <taxon>Flavobacteriia</taxon>
        <taxon>Flavobacteriales</taxon>
        <taxon>Flavobacteriaceae</taxon>
        <taxon>Flavobacterium</taxon>
    </lineage>
</organism>
<dbReference type="EMBL" id="QWDN01000003">
    <property type="protein sequence ID" value="TEB44329.1"/>
    <property type="molecule type" value="Genomic_DNA"/>
</dbReference>
<sequence length="463" mass="51762">MKMKKILFLSFVLAFMSCSKDDNEAVTEHTKPGLAEETDLLSGYSSFEVTLPENLRELTSAANATFAVWPSIFFSANDDNTIDVYWEGSNTALNGHRHFTKISLQSKQIVAENPLPAALNLGNTRFLGYDKISGGRYIMGTSDVNPDNQLRKNPKLYCFDSNGTVKYTIDLWKDCDPANIATGQAGQAIMTYNKAGDTFGVYMAHRAGGHQAGWLGFYKAETGERTFLRDWYISHNFDQRLLPLPDGRYVALAHGDALPKRSLFVEGWDVNKGRLNWLNYYDIPGASGENNRKSSTGEVINLPNGNLAIVYATQRDHSTEKIVRDVRVAIVSGIGTSAQKVIKENWLTSYAADTEIDETAGWGMQIGRYSDDKIFLAWNVFKTQQSNKIQKTTFALIDNEGNLLKTKDTLVNTSKKEGIKMIQPAQTMRRTSDGKYLVFLSEGSESNKLRVNMMPVKKINRFG</sequence>
<comment type="caution">
    <text evidence="1">The sequence shown here is derived from an EMBL/GenBank/DDBJ whole genome shotgun (WGS) entry which is preliminary data.</text>
</comment>
<dbReference type="PROSITE" id="PS51257">
    <property type="entry name" value="PROKAR_LIPOPROTEIN"/>
    <property type="match status" value="1"/>
</dbReference>
<reference evidence="1 2" key="1">
    <citation type="journal article" date="2018" name="Syst. Appl. Microbiol.">
        <title>Flavobacterium circumlabens sp. nov. and Flavobacterium cupreum sp. nov., two psychrotrophic species isolated from Antarctic environmental samples.</title>
        <authorList>
            <person name="Kralova S."/>
            <person name="Busse H.J."/>
            <person name="Svec P."/>
            <person name="Maslanova I."/>
            <person name="Stankova E."/>
            <person name="Bartak M."/>
            <person name="Sedlacek I."/>
        </authorList>
    </citation>
    <scope>NUCLEOTIDE SEQUENCE [LARGE SCALE GENOMIC DNA]</scope>
    <source>
        <strain evidence="1 2">CCM 8828</strain>
    </source>
</reference>
<name>A0A4Y7UER5_9FLAO</name>
<evidence type="ECO:0000313" key="1">
    <source>
        <dbReference type="EMBL" id="TEB44329.1"/>
    </source>
</evidence>
<proteinExistence type="predicted"/>
<dbReference type="Proteomes" id="UP000298340">
    <property type="component" value="Unassembled WGS sequence"/>
</dbReference>
<protein>
    <recommendedName>
        <fullName evidence="3">DUF839 domain-containing protein</fullName>
    </recommendedName>
</protein>
<evidence type="ECO:0008006" key="3">
    <source>
        <dbReference type="Google" id="ProtNLM"/>
    </source>
</evidence>
<accession>A0A4Y7UER5</accession>